<dbReference type="AlphaFoldDB" id="A0A1L7T196"/>
<gene>
    <name evidence="3" type="ORF">FMAN_07330</name>
</gene>
<evidence type="ECO:0000256" key="1">
    <source>
        <dbReference type="SAM" id="Coils"/>
    </source>
</evidence>
<name>A0A1L7T196_FUSMA</name>
<dbReference type="GeneID" id="65086591"/>
<keyword evidence="1" id="KW-0175">Coiled coil</keyword>
<dbReference type="Proteomes" id="UP000184255">
    <property type="component" value="Unassembled WGS sequence"/>
</dbReference>
<evidence type="ECO:0000313" key="3">
    <source>
        <dbReference type="EMBL" id="CVK92434.1"/>
    </source>
</evidence>
<dbReference type="VEuPathDB" id="FungiDB:FMAN_07330"/>
<reference evidence="4" key="1">
    <citation type="journal article" date="2016" name="Genome Biol. Evol.">
        <title>Comparative 'omics' of the Fusarium fujikuroi species complex highlights differences in genetic potential and metabolite synthesis.</title>
        <authorList>
            <person name="Niehaus E.-M."/>
            <person name="Muensterkoetter M."/>
            <person name="Proctor R.H."/>
            <person name="Brown D.W."/>
            <person name="Sharon A."/>
            <person name="Idan Y."/>
            <person name="Oren-Young L."/>
            <person name="Sieber C.M."/>
            <person name="Novak O."/>
            <person name="Pencik A."/>
            <person name="Tarkowska D."/>
            <person name="Hromadova K."/>
            <person name="Freeman S."/>
            <person name="Maymon M."/>
            <person name="Elazar M."/>
            <person name="Youssef S.A."/>
            <person name="El-Shabrawy E.S.M."/>
            <person name="Shalaby A.B.A."/>
            <person name="Houterman P."/>
            <person name="Brock N.L."/>
            <person name="Burkhardt I."/>
            <person name="Tsavkelova E.A."/>
            <person name="Dickschat J.S."/>
            <person name="Galuszka P."/>
            <person name="Gueldener U."/>
            <person name="Tudzynski B."/>
        </authorList>
    </citation>
    <scope>NUCLEOTIDE SEQUENCE [LARGE SCALE GENOMIC DNA]</scope>
    <source>
        <strain evidence="4">MRC7560</strain>
    </source>
</reference>
<dbReference type="EMBL" id="FCQH01000005">
    <property type="protein sequence ID" value="CVK92434.1"/>
    <property type="molecule type" value="Genomic_DNA"/>
</dbReference>
<comment type="caution">
    <text evidence="3">The sequence shown here is derived from an EMBL/GenBank/DDBJ whole genome shotgun (WGS) entry which is preliminary data.</text>
</comment>
<evidence type="ECO:0000313" key="4">
    <source>
        <dbReference type="Proteomes" id="UP000184255"/>
    </source>
</evidence>
<organism evidence="3 4">
    <name type="scientific">Fusarium mangiferae</name>
    <name type="common">Mango malformation disease fungus</name>
    <dbReference type="NCBI Taxonomy" id="192010"/>
    <lineage>
        <taxon>Eukaryota</taxon>
        <taxon>Fungi</taxon>
        <taxon>Dikarya</taxon>
        <taxon>Ascomycota</taxon>
        <taxon>Pezizomycotina</taxon>
        <taxon>Sordariomycetes</taxon>
        <taxon>Hypocreomycetidae</taxon>
        <taxon>Hypocreales</taxon>
        <taxon>Nectriaceae</taxon>
        <taxon>Fusarium</taxon>
        <taxon>Fusarium fujikuroi species complex</taxon>
    </lineage>
</organism>
<sequence length="171" mass="19539">MNSFGSNEHYLGMNDPSFDMFAEFADMEQIASKGPQLDQQSQTNNKVAVDPANVILRLVMEYQIKATQQLGKIEEKLEKISQKSDDLEKKIDEQSKRLEKLETYSLERSQAIIERQNECIGLLESPGLRQRYAASDYGHDSDSLSDYSDSGFSQESESNSDIFTRHDLNYH</sequence>
<evidence type="ECO:0000256" key="2">
    <source>
        <dbReference type="SAM" id="MobiDB-lite"/>
    </source>
</evidence>
<proteinExistence type="predicted"/>
<feature type="region of interest" description="Disordered" evidence="2">
    <location>
        <begin position="134"/>
        <end position="171"/>
    </location>
</feature>
<feature type="coiled-coil region" evidence="1">
    <location>
        <begin position="70"/>
        <end position="104"/>
    </location>
</feature>
<protein>
    <submittedName>
        <fullName evidence="3">Uncharacterized protein</fullName>
    </submittedName>
</protein>
<accession>A0A1L7T196</accession>
<keyword evidence="4" id="KW-1185">Reference proteome</keyword>
<feature type="compositionally biased region" description="Low complexity" evidence="2">
    <location>
        <begin position="144"/>
        <end position="153"/>
    </location>
</feature>
<dbReference type="RefSeq" id="XP_041681552.1">
    <property type="nucleotide sequence ID" value="XM_041830938.1"/>
</dbReference>